<gene>
    <name evidence="4" type="ORF">EURHEDRAFT_377590</name>
</gene>
<dbReference type="OrthoDB" id="3364872at2759"/>
<dbReference type="GeneID" id="63694106"/>
<accession>A0A017SFM6</accession>
<evidence type="ECO:0000256" key="1">
    <source>
        <dbReference type="ARBA" id="ARBA00023054"/>
    </source>
</evidence>
<reference evidence="5" key="1">
    <citation type="journal article" date="2014" name="Nat. Commun.">
        <title>Genomic adaptations of the halophilic Dead Sea filamentous fungus Eurotium rubrum.</title>
        <authorList>
            <person name="Kis-Papo T."/>
            <person name="Weig A.R."/>
            <person name="Riley R."/>
            <person name="Persoh D."/>
            <person name="Salamov A."/>
            <person name="Sun H."/>
            <person name="Lipzen A."/>
            <person name="Wasser S.P."/>
            <person name="Rambold G."/>
            <person name="Grigoriev I.V."/>
            <person name="Nevo E."/>
        </authorList>
    </citation>
    <scope>NUCLEOTIDE SEQUENCE [LARGE SCALE GENOMIC DNA]</scope>
    <source>
        <strain evidence="5">CBS 135680</strain>
    </source>
</reference>
<dbReference type="PANTHER" id="PTHR23325:SF1">
    <property type="entry name" value="SERUM RESPONSE FACTOR-BINDING PROTEIN 1"/>
    <property type="match status" value="1"/>
</dbReference>
<dbReference type="GO" id="GO:0030686">
    <property type="term" value="C:90S preribosome"/>
    <property type="evidence" value="ECO:0007669"/>
    <property type="project" value="TreeGrafter"/>
</dbReference>
<protein>
    <submittedName>
        <fullName evidence="4">Bud-site selection protein</fullName>
    </submittedName>
</protein>
<feature type="compositionally biased region" description="Acidic residues" evidence="2">
    <location>
        <begin position="235"/>
        <end position="244"/>
    </location>
</feature>
<evidence type="ECO:0000256" key="2">
    <source>
        <dbReference type="SAM" id="MobiDB-lite"/>
    </source>
</evidence>
<dbReference type="Proteomes" id="UP000019804">
    <property type="component" value="Unassembled WGS sequence"/>
</dbReference>
<dbReference type="GO" id="GO:0030490">
    <property type="term" value="P:maturation of SSU-rRNA"/>
    <property type="evidence" value="ECO:0007669"/>
    <property type="project" value="TreeGrafter"/>
</dbReference>
<dbReference type="RefSeq" id="XP_040638728.1">
    <property type="nucleotide sequence ID" value="XM_040778982.1"/>
</dbReference>
<name>A0A017SFM6_ASPRC</name>
<dbReference type="AlphaFoldDB" id="A0A017SFM6"/>
<organism evidence="4 5">
    <name type="scientific">Aspergillus ruber (strain CBS 135680)</name>
    <dbReference type="NCBI Taxonomy" id="1388766"/>
    <lineage>
        <taxon>Eukaryota</taxon>
        <taxon>Fungi</taxon>
        <taxon>Dikarya</taxon>
        <taxon>Ascomycota</taxon>
        <taxon>Pezizomycotina</taxon>
        <taxon>Eurotiomycetes</taxon>
        <taxon>Eurotiomycetidae</taxon>
        <taxon>Eurotiales</taxon>
        <taxon>Aspergillaceae</taxon>
        <taxon>Aspergillus</taxon>
        <taxon>Aspergillus subgen. Aspergillus</taxon>
    </lineage>
</organism>
<proteinExistence type="predicted"/>
<feature type="compositionally biased region" description="Basic and acidic residues" evidence="2">
    <location>
        <begin position="360"/>
        <end position="375"/>
    </location>
</feature>
<dbReference type="EMBL" id="KK088423">
    <property type="protein sequence ID" value="EYE95040.1"/>
    <property type="molecule type" value="Genomic_DNA"/>
</dbReference>
<keyword evidence="1" id="KW-0175">Coiled coil</keyword>
<dbReference type="InterPro" id="IPR015158">
    <property type="entry name" value="Bud22_dom"/>
</dbReference>
<keyword evidence="5" id="KW-1185">Reference proteome</keyword>
<dbReference type="Pfam" id="PF09073">
    <property type="entry name" value="BUD22"/>
    <property type="match status" value="1"/>
</dbReference>
<feature type="compositionally biased region" description="Pro residues" evidence="2">
    <location>
        <begin position="272"/>
        <end position="284"/>
    </location>
</feature>
<feature type="compositionally biased region" description="Low complexity" evidence="2">
    <location>
        <begin position="252"/>
        <end position="262"/>
    </location>
</feature>
<feature type="compositionally biased region" description="Basic and acidic residues" evidence="2">
    <location>
        <begin position="390"/>
        <end position="426"/>
    </location>
</feature>
<evidence type="ECO:0000259" key="3">
    <source>
        <dbReference type="Pfam" id="PF09073"/>
    </source>
</evidence>
<dbReference type="STRING" id="1388766.A0A017SFM6"/>
<feature type="region of interest" description="Disordered" evidence="2">
    <location>
        <begin position="50"/>
        <end position="70"/>
    </location>
</feature>
<dbReference type="HOGENOM" id="CLU_029647_0_0_1"/>
<feature type="region of interest" description="Disordered" evidence="2">
    <location>
        <begin position="166"/>
        <end position="442"/>
    </location>
</feature>
<evidence type="ECO:0000313" key="4">
    <source>
        <dbReference type="EMBL" id="EYE95040.1"/>
    </source>
</evidence>
<dbReference type="InterPro" id="IPR037393">
    <property type="entry name" value="Bud22/SRFB1"/>
</dbReference>
<evidence type="ECO:0000313" key="5">
    <source>
        <dbReference type="Proteomes" id="UP000019804"/>
    </source>
</evidence>
<feature type="domain" description="Bud22" evidence="3">
    <location>
        <begin position="33"/>
        <end position="442"/>
    </location>
</feature>
<sequence>MPKRKHSDLDTKPTVTNDATGRIANRLSVKFDYEVNVLSRALKVSRGFEKQKMGRRGKKARSEEGAKPGTVGRIEEENKILKALDMDKTASKYILKQLARTKRIAEAPAFIYFRENLKKNISLDGPQSAAEGNVLARLYKSNPVKEVFPGIMEGFRKLLGLDAPAGKQEKNVTSGSAPRGDSEGKEGKQSKHKVKDEDAVEERDIDTDMGEEAASGSEDSEDFAQFNSRLAGSDSESESDDDNDRLDPMAISPSPSRSSSPDLDLDLESEPSPSPSASPEPEPSPAKKTKTKAASSKEPLTSTTFLPSLSMGGYVSGSESEPSDDEDSQPRRKNRMGQQARRALWEKKFGSRANHVKMQAAKEKRNRDSGWDVRRGATGGGKGAATGANREMRGNRLQRDGENKRKEPVDDKPMHPSWEAARKAKEAQASTAAFKGKKVTFD</sequence>
<dbReference type="GO" id="GO:0005634">
    <property type="term" value="C:nucleus"/>
    <property type="evidence" value="ECO:0007669"/>
    <property type="project" value="TreeGrafter"/>
</dbReference>
<feature type="compositionally biased region" description="Acidic residues" evidence="2">
    <location>
        <begin position="198"/>
        <end position="211"/>
    </location>
</feature>
<dbReference type="PANTHER" id="PTHR23325">
    <property type="entry name" value="SERUM RESPONSE FACTOR-BINDING"/>
    <property type="match status" value="1"/>
</dbReference>
<feature type="compositionally biased region" description="Basic and acidic residues" evidence="2">
    <location>
        <begin position="180"/>
        <end position="197"/>
    </location>
</feature>